<dbReference type="CDD" id="cd00637">
    <property type="entry name" value="7tm_classA_rhodopsin-like"/>
    <property type="match status" value="1"/>
</dbReference>
<keyword evidence="3 9" id="KW-0812">Transmembrane</keyword>
<evidence type="ECO:0000313" key="12">
    <source>
        <dbReference type="EMBL" id="KAK7105080.1"/>
    </source>
</evidence>
<proteinExistence type="inferred from homology"/>
<sequence length="353" mass="39623">MSTSPNDSFLFDPHAAPVDIRNLDVNILISLLISLIAIMALAGNILVIFAVFHCHRLREKKSNLFIVNLSVTDLLSASVVMVSSVVAVIFDRWPMGKVWCSMVCGANYCFIIVSMLTLSLISLDRYMAIHYPLRHIVLVNKRKVLVLIAYTWLQGLAFGLAPILCDWVEYDYWEVTCAIQWYLYGNPVLIYVIVTFILCFMLPGVVITISYCTILRTAKKMKPLPQIKPIPQIKSIPQTSSDVLSESSIVISPKPRVLSNTLHKRVGFAHEGSKAVRSLLIVVLAFFICMTPFSVIKLYKVAFGDPLPGYASILATFFQFMSSAVNPFIYALFRQDFQLAFLQILCPSLHSRG</sequence>
<keyword evidence="13" id="KW-1185">Reference proteome</keyword>
<dbReference type="Proteomes" id="UP001374579">
    <property type="component" value="Unassembled WGS sequence"/>
</dbReference>
<evidence type="ECO:0000256" key="10">
    <source>
        <dbReference type="SAM" id="Phobius"/>
    </source>
</evidence>
<dbReference type="InterPro" id="IPR017452">
    <property type="entry name" value="GPCR_Rhodpsn_7TM"/>
</dbReference>
<evidence type="ECO:0000256" key="9">
    <source>
        <dbReference type="RuleBase" id="RU000688"/>
    </source>
</evidence>
<keyword evidence="8 9" id="KW-0807">Transducer</keyword>
<dbReference type="GO" id="GO:0005886">
    <property type="term" value="C:plasma membrane"/>
    <property type="evidence" value="ECO:0007669"/>
    <property type="project" value="UniProtKB-SubCell"/>
</dbReference>
<comment type="subcellular location">
    <subcellularLocation>
        <location evidence="1">Cell membrane</location>
        <topology evidence="1">Multi-pass membrane protein</topology>
    </subcellularLocation>
</comment>
<feature type="domain" description="G-protein coupled receptors family 1 profile" evidence="11">
    <location>
        <begin position="43"/>
        <end position="330"/>
    </location>
</feature>
<dbReference type="PRINTS" id="PR00237">
    <property type="entry name" value="GPCRRHODOPSN"/>
</dbReference>
<feature type="transmembrane region" description="Helical" evidence="10">
    <location>
        <begin position="96"/>
        <end position="123"/>
    </location>
</feature>
<evidence type="ECO:0000256" key="5">
    <source>
        <dbReference type="ARBA" id="ARBA00023040"/>
    </source>
</evidence>
<keyword evidence="7 9" id="KW-0675">Receptor</keyword>
<comment type="similarity">
    <text evidence="9">Belongs to the G-protein coupled receptor 1 family.</text>
</comment>
<evidence type="ECO:0000256" key="6">
    <source>
        <dbReference type="ARBA" id="ARBA00023136"/>
    </source>
</evidence>
<feature type="transmembrane region" description="Helical" evidence="10">
    <location>
        <begin position="144"/>
        <end position="164"/>
    </location>
</feature>
<evidence type="ECO:0000256" key="2">
    <source>
        <dbReference type="ARBA" id="ARBA00022475"/>
    </source>
</evidence>
<evidence type="ECO:0000256" key="7">
    <source>
        <dbReference type="ARBA" id="ARBA00023170"/>
    </source>
</evidence>
<feature type="transmembrane region" description="Helical" evidence="10">
    <location>
        <begin position="64"/>
        <end position="90"/>
    </location>
</feature>
<dbReference type="PROSITE" id="PS00237">
    <property type="entry name" value="G_PROTEIN_RECEP_F1_1"/>
    <property type="match status" value="1"/>
</dbReference>
<evidence type="ECO:0000313" key="13">
    <source>
        <dbReference type="Proteomes" id="UP001374579"/>
    </source>
</evidence>
<reference evidence="12 13" key="1">
    <citation type="submission" date="2024-02" db="EMBL/GenBank/DDBJ databases">
        <title>Chromosome-scale genome assembly of the rough periwinkle Littorina saxatilis.</title>
        <authorList>
            <person name="De Jode A."/>
            <person name="Faria R."/>
            <person name="Formenti G."/>
            <person name="Sims Y."/>
            <person name="Smith T.P."/>
            <person name="Tracey A."/>
            <person name="Wood J.M.D."/>
            <person name="Zagrodzka Z.B."/>
            <person name="Johannesson K."/>
            <person name="Butlin R.K."/>
            <person name="Leder E.H."/>
        </authorList>
    </citation>
    <scope>NUCLEOTIDE SEQUENCE [LARGE SCALE GENOMIC DNA]</scope>
    <source>
        <strain evidence="12">Snail1</strain>
        <tissue evidence="12">Muscle</tissue>
    </source>
</reference>
<gene>
    <name evidence="12" type="ORF">V1264_019696</name>
</gene>
<dbReference type="Gene3D" id="1.20.1070.10">
    <property type="entry name" value="Rhodopsin 7-helix transmembrane proteins"/>
    <property type="match status" value="1"/>
</dbReference>
<evidence type="ECO:0000256" key="3">
    <source>
        <dbReference type="ARBA" id="ARBA00022692"/>
    </source>
</evidence>
<feature type="transmembrane region" description="Helical" evidence="10">
    <location>
        <begin position="311"/>
        <end position="333"/>
    </location>
</feature>
<evidence type="ECO:0000256" key="4">
    <source>
        <dbReference type="ARBA" id="ARBA00022989"/>
    </source>
</evidence>
<dbReference type="AlphaFoldDB" id="A0AAN9GFP0"/>
<dbReference type="InterPro" id="IPR000276">
    <property type="entry name" value="GPCR_Rhodpsn"/>
</dbReference>
<dbReference type="Pfam" id="PF00001">
    <property type="entry name" value="7tm_1"/>
    <property type="match status" value="1"/>
</dbReference>
<dbReference type="SUPFAM" id="SSF81321">
    <property type="entry name" value="Family A G protein-coupled receptor-like"/>
    <property type="match status" value="1"/>
</dbReference>
<dbReference type="SMART" id="SM01381">
    <property type="entry name" value="7TM_GPCR_Srsx"/>
    <property type="match status" value="1"/>
</dbReference>
<keyword evidence="5 9" id="KW-0297">G-protein coupled receptor</keyword>
<dbReference type="PROSITE" id="PS50262">
    <property type="entry name" value="G_PROTEIN_RECEP_F1_2"/>
    <property type="match status" value="1"/>
</dbReference>
<keyword evidence="2" id="KW-1003">Cell membrane</keyword>
<evidence type="ECO:0000259" key="11">
    <source>
        <dbReference type="PROSITE" id="PS50262"/>
    </source>
</evidence>
<evidence type="ECO:0000256" key="8">
    <source>
        <dbReference type="ARBA" id="ARBA00023224"/>
    </source>
</evidence>
<evidence type="ECO:0000256" key="1">
    <source>
        <dbReference type="ARBA" id="ARBA00004651"/>
    </source>
</evidence>
<dbReference type="GO" id="GO:0004930">
    <property type="term" value="F:G protein-coupled receptor activity"/>
    <property type="evidence" value="ECO:0007669"/>
    <property type="project" value="UniProtKB-KW"/>
</dbReference>
<keyword evidence="6 10" id="KW-0472">Membrane</keyword>
<dbReference type="PANTHER" id="PTHR22752">
    <property type="entry name" value="G PROTEIN-COUPLED RECEPTOR"/>
    <property type="match status" value="1"/>
</dbReference>
<feature type="transmembrane region" description="Helical" evidence="10">
    <location>
        <begin position="279"/>
        <end position="299"/>
    </location>
</feature>
<keyword evidence="4 10" id="KW-1133">Transmembrane helix</keyword>
<comment type="caution">
    <text evidence="12">The sequence shown here is derived from an EMBL/GenBank/DDBJ whole genome shotgun (WGS) entry which is preliminary data.</text>
</comment>
<feature type="transmembrane region" description="Helical" evidence="10">
    <location>
        <begin position="27"/>
        <end position="52"/>
    </location>
</feature>
<protein>
    <recommendedName>
        <fullName evidence="11">G-protein coupled receptors family 1 profile domain-containing protein</fullName>
    </recommendedName>
</protein>
<feature type="transmembrane region" description="Helical" evidence="10">
    <location>
        <begin position="188"/>
        <end position="214"/>
    </location>
</feature>
<accession>A0AAN9GFP0</accession>
<name>A0AAN9GFP0_9CAEN</name>
<organism evidence="12 13">
    <name type="scientific">Littorina saxatilis</name>
    <dbReference type="NCBI Taxonomy" id="31220"/>
    <lineage>
        <taxon>Eukaryota</taxon>
        <taxon>Metazoa</taxon>
        <taxon>Spiralia</taxon>
        <taxon>Lophotrochozoa</taxon>
        <taxon>Mollusca</taxon>
        <taxon>Gastropoda</taxon>
        <taxon>Caenogastropoda</taxon>
        <taxon>Littorinimorpha</taxon>
        <taxon>Littorinoidea</taxon>
        <taxon>Littorinidae</taxon>
        <taxon>Littorina</taxon>
    </lineage>
</organism>
<dbReference type="EMBL" id="JBAMIC010000008">
    <property type="protein sequence ID" value="KAK7105080.1"/>
    <property type="molecule type" value="Genomic_DNA"/>
</dbReference>